<organism evidence="2">
    <name type="scientific">marine sediment metagenome</name>
    <dbReference type="NCBI Taxonomy" id="412755"/>
    <lineage>
        <taxon>unclassified sequences</taxon>
        <taxon>metagenomes</taxon>
        <taxon>ecological metagenomes</taxon>
    </lineage>
</organism>
<feature type="compositionally biased region" description="Low complexity" evidence="1">
    <location>
        <begin position="139"/>
        <end position="159"/>
    </location>
</feature>
<sequence>NRGNSGGPLLDRRGYMVGVNTNIARRGSGDLAITGVNFALKSSVVNNWLGQQGVRLAYGTKPLYPDSEAAQSPPARPAQVQQAPAPAPEKMLAQEPEPMKPEPARETSKPTPAQEASKTGVSGAKSREHNKPRYGRQPSGAQKAESAPAAPASGDAKGANELGEGSLPKSGDVLTPIKPYKEDDLFKQVEMELEDMMNDIKMHFR</sequence>
<dbReference type="AlphaFoldDB" id="A0A0F9KS63"/>
<evidence type="ECO:0000256" key="1">
    <source>
        <dbReference type="SAM" id="MobiDB-lite"/>
    </source>
</evidence>
<dbReference type="SUPFAM" id="SSF50494">
    <property type="entry name" value="Trypsin-like serine proteases"/>
    <property type="match status" value="1"/>
</dbReference>
<proteinExistence type="predicted"/>
<reference evidence="2" key="1">
    <citation type="journal article" date="2015" name="Nature">
        <title>Complex archaea that bridge the gap between prokaryotes and eukaryotes.</title>
        <authorList>
            <person name="Spang A."/>
            <person name="Saw J.H."/>
            <person name="Jorgensen S.L."/>
            <person name="Zaremba-Niedzwiedzka K."/>
            <person name="Martijn J."/>
            <person name="Lind A.E."/>
            <person name="van Eijk R."/>
            <person name="Schleper C."/>
            <person name="Guy L."/>
            <person name="Ettema T.J."/>
        </authorList>
    </citation>
    <scope>NUCLEOTIDE SEQUENCE</scope>
</reference>
<feature type="non-terminal residue" evidence="2">
    <location>
        <position position="1"/>
    </location>
</feature>
<evidence type="ECO:0000313" key="2">
    <source>
        <dbReference type="EMBL" id="KKM18210.1"/>
    </source>
</evidence>
<feature type="region of interest" description="Disordered" evidence="1">
    <location>
        <begin position="65"/>
        <end position="177"/>
    </location>
</feature>
<name>A0A0F9KS63_9ZZZZ</name>
<feature type="compositionally biased region" description="Polar residues" evidence="1">
    <location>
        <begin position="109"/>
        <end position="120"/>
    </location>
</feature>
<protein>
    <recommendedName>
        <fullName evidence="3">Peptidase S1 domain-containing protein</fullName>
    </recommendedName>
</protein>
<evidence type="ECO:0008006" key="3">
    <source>
        <dbReference type="Google" id="ProtNLM"/>
    </source>
</evidence>
<dbReference type="EMBL" id="LAZR01014271">
    <property type="protein sequence ID" value="KKM18210.1"/>
    <property type="molecule type" value="Genomic_DNA"/>
</dbReference>
<gene>
    <name evidence="2" type="ORF">LCGC14_1668000</name>
</gene>
<comment type="caution">
    <text evidence="2">The sequence shown here is derived from an EMBL/GenBank/DDBJ whole genome shotgun (WGS) entry which is preliminary data.</text>
</comment>
<feature type="compositionally biased region" description="Low complexity" evidence="1">
    <location>
        <begin position="69"/>
        <end position="84"/>
    </location>
</feature>
<dbReference type="InterPro" id="IPR043504">
    <property type="entry name" value="Peptidase_S1_PA_chymotrypsin"/>
</dbReference>
<dbReference type="InterPro" id="IPR009003">
    <property type="entry name" value="Peptidase_S1_PA"/>
</dbReference>
<accession>A0A0F9KS63</accession>
<feature type="compositionally biased region" description="Basic and acidic residues" evidence="1">
    <location>
        <begin position="97"/>
        <end position="108"/>
    </location>
</feature>
<dbReference type="Gene3D" id="2.40.10.10">
    <property type="entry name" value="Trypsin-like serine proteases"/>
    <property type="match status" value="1"/>
</dbReference>